<keyword evidence="6 9" id="KW-1133">Transmembrane helix</keyword>
<dbReference type="InterPro" id="IPR014371">
    <property type="entry name" value="Oat_ACAT_DAG_ARE"/>
</dbReference>
<dbReference type="GO" id="GO:0005789">
    <property type="term" value="C:endoplasmic reticulum membrane"/>
    <property type="evidence" value="ECO:0007669"/>
    <property type="project" value="UniProtKB-SubCell"/>
</dbReference>
<evidence type="ECO:0000256" key="7">
    <source>
        <dbReference type="ARBA" id="ARBA00023136"/>
    </source>
</evidence>
<name>A0A0V0QNE9_PSEPJ</name>
<feature type="transmembrane region" description="Helical" evidence="9">
    <location>
        <begin position="195"/>
        <end position="217"/>
    </location>
</feature>
<evidence type="ECO:0000256" key="8">
    <source>
        <dbReference type="ARBA" id="ARBA00023315"/>
    </source>
</evidence>
<evidence type="ECO:0000256" key="5">
    <source>
        <dbReference type="ARBA" id="ARBA00022824"/>
    </source>
</evidence>
<evidence type="ECO:0000313" key="11">
    <source>
        <dbReference type="Proteomes" id="UP000054937"/>
    </source>
</evidence>
<organism evidence="10 11">
    <name type="scientific">Pseudocohnilembus persalinus</name>
    <name type="common">Ciliate</name>
    <dbReference type="NCBI Taxonomy" id="266149"/>
    <lineage>
        <taxon>Eukaryota</taxon>
        <taxon>Sar</taxon>
        <taxon>Alveolata</taxon>
        <taxon>Ciliophora</taxon>
        <taxon>Intramacronucleata</taxon>
        <taxon>Oligohymenophorea</taxon>
        <taxon>Scuticociliatia</taxon>
        <taxon>Philasterida</taxon>
        <taxon>Pseudocohnilembidae</taxon>
        <taxon>Pseudocohnilembus</taxon>
    </lineage>
</organism>
<keyword evidence="7 9" id="KW-0472">Membrane</keyword>
<proteinExistence type="inferred from homology"/>
<feature type="transmembrane region" description="Helical" evidence="9">
    <location>
        <begin position="54"/>
        <end position="75"/>
    </location>
</feature>
<reference evidence="10 11" key="1">
    <citation type="journal article" date="2015" name="Sci. Rep.">
        <title>Genome of the facultative scuticociliatosis pathogen Pseudocohnilembus persalinus provides insight into its virulence through horizontal gene transfer.</title>
        <authorList>
            <person name="Xiong J."/>
            <person name="Wang G."/>
            <person name="Cheng J."/>
            <person name="Tian M."/>
            <person name="Pan X."/>
            <person name="Warren A."/>
            <person name="Jiang C."/>
            <person name="Yuan D."/>
            <person name="Miao W."/>
        </authorList>
    </citation>
    <scope>NUCLEOTIDE SEQUENCE [LARGE SCALE GENOMIC DNA]</scope>
    <source>
        <strain evidence="10">36N120E</strain>
    </source>
</reference>
<feature type="transmembrane region" description="Helical" evidence="9">
    <location>
        <begin position="160"/>
        <end position="183"/>
    </location>
</feature>
<dbReference type="Pfam" id="PF03062">
    <property type="entry name" value="MBOAT"/>
    <property type="match status" value="1"/>
</dbReference>
<comment type="caution">
    <text evidence="10">The sequence shown here is derived from an EMBL/GenBank/DDBJ whole genome shotgun (WGS) entry which is preliminary data.</text>
</comment>
<dbReference type="OrthoDB" id="311973at2759"/>
<dbReference type="InParanoid" id="A0A0V0QNE9"/>
<sequence length="283" mass="33943">MRYYKFGQILDQRVVLSLGKDFFICILTWPLLYIWSYNALILQKLIINGLNSKIAVLYQHLTQALMFMLVMFFIIEQQWSLTNTAYATIHTCVHFMKMHSYTQMNKYYREEWKQDQNQGQQTSSYPNNISFKNFTLYMWMPVLAYQIEYPRTDKFRIGFFLFKVFQVIICISLDYIIGIEFVIPYIELGDQIGGLQLMCYIVLPMTLFSMISFVLIFEATMNAFAEITYFGDRQFYQDWWNSTTYEEFNRKWNRTCLFGTYTQAQIQQNCCINYNFHILSSFA</sequence>
<dbReference type="InterPro" id="IPR004299">
    <property type="entry name" value="MBOAT_fam"/>
</dbReference>
<evidence type="ECO:0000256" key="2">
    <source>
        <dbReference type="ARBA" id="ARBA00009010"/>
    </source>
</evidence>
<feature type="transmembrane region" description="Helical" evidence="9">
    <location>
        <begin position="21"/>
        <end position="42"/>
    </location>
</feature>
<evidence type="ECO:0000256" key="9">
    <source>
        <dbReference type="SAM" id="Phobius"/>
    </source>
</evidence>
<dbReference type="EMBL" id="LDAU01000124">
    <property type="protein sequence ID" value="KRX03881.1"/>
    <property type="molecule type" value="Genomic_DNA"/>
</dbReference>
<dbReference type="PANTHER" id="PTHR10408">
    <property type="entry name" value="STEROL O-ACYLTRANSFERASE"/>
    <property type="match status" value="1"/>
</dbReference>
<accession>A0A0V0QNE9</accession>
<keyword evidence="3" id="KW-0808">Transferase</keyword>
<keyword evidence="8" id="KW-0012">Acyltransferase</keyword>
<evidence type="ECO:0000313" key="10">
    <source>
        <dbReference type="EMBL" id="KRX03881.1"/>
    </source>
</evidence>
<dbReference type="Proteomes" id="UP000054937">
    <property type="component" value="Unassembled WGS sequence"/>
</dbReference>
<keyword evidence="4 9" id="KW-0812">Transmembrane</keyword>
<keyword evidence="5" id="KW-0256">Endoplasmic reticulum</keyword>
<evidence type="ECO:0000256" key="6">
    <source>
        <dbReference type="ARBA" id="ARBA00022989"/>
    </source>
</evidence>
<comment type="similarity">
    <text evidence="2">Belongs to the membrane-bound acyltransferase family. Sterol o-acyltransferase subfamily.</text>
</comment>
<gene>
    <name evidence="10" type="ORF">PPERSA_04759</name>
</gene>
<dbReference type="PANTHER" id="PTHR10408:SF9">
    <property type="entry name" value="STEROL O-ACYLTRANSFERASE 2-RELATED"/>
    <property type="match status" value="1"/>
</dbReference>
<comment type="subcellular location">
    <subcellularLocation>
        <location evidence="1">Endoplasmic reticulum membrane</location>
        <topology evidence="1">Multi-pass membrane protein</topology>
    </subcellularLocation>
</comment>
<dbReference type="AlphaFoldDB" id="A0A0V0QNE9"/>
<evidence type="ECO:0000256" key="4">
    <source>
        <dbReference type="ARBA" id="ARBA00022692"/>
    </source>
</evidence>
<protein>
    <submittedName>
        <fullName evidence="10">Uncharacterized protein</fullName>
    </submittedName>
</protein>
<keyword evidence="11" id="KW-1185">Reference proteome</keyword>
<evidence type="ECO:0000256" key="1">
    <source>
        <dbReference type="ARBA" id="ARBA00004477"/>
    </source>
</evidence>
<evidence type="ECO:0000256" key="3">
    <source>
        <dbReference type="ARBA" id="ARBA00022679"/>
    </source>
</evidence>
<dbReference type="GO" id="GO:0008374">
    <property type="term" value="F:O-acyltransferase activity"/>
    <property type="evidence" value="ECO:0007669"/>
    <property type="project" value="InterPro"/>
</dbReference>